<reference evidence="8" key="1">
    <citation type="submission" date="2020-08" db="EMBL/GenBank/DDBJ databases">
        <title>Lewinella bacteria from marine environments.</title>
        <authorList>
            <person name="Zhong Y."/>
        </authorList>
    </citation>
    <scope>NUCLEOTIDE SEQUENCE</scope>
    <source>
        <strain evidence="8">KCTC 42187</strain>
    </source>
</reference>
<evidence type="ECO:0000313" key="9">
    <source>
        <dbReference type="Proteomes" id="UP000650081"/>
    </source>
</evidence>
<evidence type="ECO:0000256" key="3">
    <source>
        <dbReference type="ARBA" id="ARBA00012098"/>
    </source>
</evidence>
<dbReference type="InterPro" id="IPR014710">
    <property type="entry name" value="RmlC-like_jellyroll"/>
</dbReference>
<dbReference type="PANTHER" id="PTHR21047">
    <property type="entry name" value="DTDP-6-DEOXY-D-GLUCOSE-3,5 EPIMERASE"/>
    <property type="match status" value="1"/>
</dbReference>
<dbReference type="PANTHER" id="PTHR21047:SF2">
    <property type="entry name" value="THYMIDINE DIPHOSPHO-4-KETO-RHAMNOSE 3,5-EPIMERASE"/>
    <property type="match status" value="1"/>
</dbReference>
<dbReference type="NCBIfam" id="TIGR01221">
    <property type="entry name" value="rmlC"/>
    <property type="match status" value="1"/>
</dbReference>
<dbReference type="GO" id="GO:0000271">
    <property type="term" value="P:polysaccharide biosynthetic process"/>
    <property type="evidence" value="ECO:0007669"/>
    <property type="project" value="TreeGrafter"/>
</dbReference>
<sequence>MPFFPTPLAGVQRFEPRIFGDERGYFFESYNQQTFQQAGIDNLFVQDNQAKSPRGVLRGMHQQTGEAAQAKLVRVIAGEVFDVVVDLRPGSPTLHQWYGCILSADNQQQLFVPRGCAHGYLVLSETAIFAYKCDNFYFPQAEAGLRYDDPTIGIEWPDLGKAFTVAARDLAWPLLG</sequence>
<comment type="catalytic activity">
    <reaction evidence="1 7">
        <text>dTDP-4-dehydro-6-deoxy-alpha-D-glucose = dTDP-4-dehydro-beta-L-rhamnose</text>
        <dbReference type="Rhea" id="RHEA:16969"/>
        <dbReference type="ChEBI" id="CHEBI:57649"/>
        <dbReference type="ChEBI" id="CHEBI:62830"/>
        <dbReference type="EC" id="5.1.3.13"/>
    </reaction>
</comment>
<organism evidence="8 9">
    <name type="scientific">Neolewinella lacunae</name>
    <dbReference type="NCBI Taxonomy" id="1517758"/>
    <lineage>
        <taxon>Bacteria</taxon>
        <taxon>Pseudomonadati</taxon>
        <taxon>Bacteroidota</taxon>
        <taxon>Saprospiria</taxon>
        <taxon>Saprospirales</taxon>
        <taxon>Lewinellaceae</taxon>
        <taxon>Neolewinella</taxon>
    </lineage>
</organism>
<evidence type="ECO:0000256" key="2">
    <source>
        <dbReference type="ARBA" id="ARBA00001997"/>
    </source>
</evidence>
<feature type="site" description="Participates in a stacking interaction with the thymidine ring of dTDP-4-oxo-6-deoxyglucose" evidence="6">
    <location>
        <position position="137"/>
    </location>
</feature>
<evidence type="ECO:0000256" key="6">
    <source>
        <dbReference type="PIRSR" id="PIRSR600888-3"/>
    </source>
</evidence>
<proteinExistence type="inferred from homology"/>
<evidence type="ECO:0000256" key="1">
    <source>
        <dbReference type="ARBA" id="ARBA00001298"/>
    </source>
</evidence>
<dbReference type="GO" id="GO:0019305">
    <property type="term" value="P:dTDP-rhamnose biosynthetic process"/>
    <property type="evidence" value="ECO:0007669"/>
    <property type="project" value="UniProtKB-UniRule"/>
</dbReference>
<feature type="active site" description="Proton donor" evidence="5">
    <location>
        <position position="131"/>
    </location>
</feature>
<dbReference type="AlphaFoldDB" id="A0A923PJV6"/>
<dbReference type="Pfam" id="PF00908">
    <property type="entry name" value="dTDP_sugar_isom"/>
    <property type="match status" value="1"/>
</dbReference>
<keyword evidence="7 8" id="KW-0413">Isomerase</keyword>
<evidence type="ECO:0000256" key="5">
    <source>
        <dbReference type="PIRSR" id="PIRSR600888-1"/>
    </source>
</evidence>
<evidence type="ECO:0000256" key="4">
    <source>
        <dbReference type="ARBA" id="ARBA00019595"/>
    </source>
</evidence>
<comment type="pathway">
    <text evidence="7">Carbohydrate biosynthesis; dTDP-L-rhamnose biosynthesis.</text>
</comment>
<dbReference type="GO" id="GO:0008830">
    <property type="term" value="F:dTDP-4-dehydrorhamnose 3,5-epimerase activity"/>
    <property type="evidence" value="ECO:0007669"/>
    <property type="project" value="UniProtKB-UniRule"/>
</dbReference>
<gene>
    <name evidence="8" type="primary">rfbC</name>
    <name evidence="8" type="ORF">H9S92_10925</name>
</gene>
<comment type="subunit">
    <text evidence="7">Homodimer.</text>
</comment>
<feature type="active site" description="Proton acceptor" evidence="5">
    <location>
        <position position="61"/>
    </location>
</feature>
<dbReference type="InterPro" id="IPR000888">
    <property type="entry name" value="RmlC-like"/>
</dbReference>
<dbReference type="Proteomes" id="UP000650081">
    <property type="component" value="Unassembled WGS sequence"/>
</dbReference>
<dbReference type="EC" id="5.1.3.13" evidence="3 7"/>
<comment type="caution">
    <text evidence="8">The sequence shown here is derived from an EMBL/GenBank/DDBJ whole genome shotgun (WGS) entry which is preliminary data.</text>
</comment>
<keyword evidence="9" id="KW-1185">Reference proteome</keyword>
<dbReference type="Gene3D" id="2.60.120.10">
    <property type="entry name" value="Jelly Rolls"/>
    <property type="match status" value="1"/>
</dbReference>
<dbReference type="InterPro" id="IPR011051">
    <property type="entry name" value="RmlC_Cupin_sf"/>
</dbReference>
<evidence type="ECO:0000313" key="8">
    <source>
        <dbReference type="EMBL" id="MBC6994679.1"/>
    </source>
</evidence>
<dbReference type="RefSeq" id="WP_187466744.1">
    <property type="nucleotide sequence ID" value="NZ_JACSIT010000100.1"/>
</dbReference>
<protein>
    <recommendedName>
        <fullName evidence="4 7">dTDP-4-dehydrorhamnose 3,5-epimerase</fullName>
        <ecNumber evidence="3 7">5.1.3.13</ecNumber>
    </recommendedName>
    <alternativeName>
        <fullName evidence="7">Thymidine diphospho-4-keto-rhamnose 3,5-epimerase</fullName>
    </alternativeName>
</protein>
<dbReference type="SUPFAM" id="SSF51182">
    <property type="entry name" value="RmlC-like cupins"/>
    <property type="match status" value="1"/>
</dbReference>
<comment type="function">
    <text evidence="2 7">Catalyzes the epimerization of the C3' and C5'positions of dTDP-6-deoxy-D-xylo-4-hexulose, forming dTDP-6-deoxy-L-lyxo-4-hexulose.</text>
</comment>
<dbReference type="CDD" id="cd00438">
    <property type="entry name" value="cupin_RmlC"/>
    <property type="match status" value="1"/>
</dbReference>
<evidence type="ECO:0000256" key="7">
    <source>
        <dbReference type="RuleBase" id="RU364069"/>
    </source>
</evidence>
<dbReference type="GO" id="GO:0005829">
    <property type="term" value="C:cytosol"/>
    <property type="evidence" value="ECO:0007669"/>
    <property type="project" value="TreeGrafter"/>
</dbReference>
<comment type="similarity">
    <text evidence="7">Belongs to the dTDP-4-dehydrorhamnose 3,5-epimerase family.</text>
</comment>
<dbReference type="EMBL" id="JACSIT010000100">
    <property type="protein sequence ID" value="MBC6994679.1"/>
    <property type="molecule type" value="Genomic_DNA"/>
</dbReference>
<name>A0A923PJV6_9BACT</name>
<accession>A0A923PJV6</accession>